<feature type="compositionally biased region" description="Acidic residues" evidence="1">
    <location>
        <begin position="349"/>
        <end position="363"/>
    </location>
</feature>
<proteinExistence type="predicted"/>
<sequence length="375" mass="37603">MQHTAPPTPHDAPTAEFAPVGAASPPHGAAAPHAVPATGQYAAATPVTVQYGAAAFGSVPAHAPVASAPADEAGFFAPRLGPDGEPCASCGAPLAADQRYCLNCGERRAATRVPFPAAVAPQPTATTVTHSTLPVRRSLPPMPIWTGLAGVAAVSLGILAGVVLMNARDDDPVTVAATPTPTASVAAAPPPAQSTPAPEAAPATFTPDWPAGTDGWTVQLRTLPKDGTTPDAVAAAKNEASTQGAADVGALDSDSYPSLDPGQYVIYSTVSTSQADAESILDGIKANFPDAKVVEVSQTPGGGTGDDNTTEDSGDTGDSPPPTSDEALKEKEQTQTPEEAQKKLRDAPDEQATEGGELPEADGGEPGGGTEATEF</sequence>
<evidence type="ECO:0000313" key="4">
    <source>
        <dbReference type="Proteomes" id="UP001147700"/>
    </source>
</evidence>
<feature type="compositionally biased region" description="Low complexity" evidence="1">
    <location>
        <begin position="11"/>
        <end position="33"/>
    </location>
</feature>
<name>A0ABT4RTT0_9ACTN</name>
<feature type="compositionally biased region" description="Gly residues" evidence="1">
    <location>
        <begin position="364"/>
        <end position="375"/>
    </location>
</feature>
<evidence type="ECO:0000313" key="3">
    <source>
        <dbReference type="EMBL" id="MDA0141979.1"/>
    </source>
</evidence>
<evidence type="ECO:0000256" key="1">
    <source>
        <dbReference type="SAM" id="MobiDB-lite"/>
    </source>
</evidence>
<keyword evidence="2" id="KW-0812">Transmembrane</keyword>
<feature type="region of interest" description="Disordered" evidence="1">
    <location>
        <begin position="1"/>
        <end position="33"/>
    </location>
</feature>
<protein>
    <recommendedName>
        <fullName evidence="5">Zinc ribbon domain-containing protein</fullName>
    </recommendedName>
</protein>
<organism evidence="3 4">
    <name type="scientific">Solirubrobacter deserti</name>
    <dbReference type="NCBI Taxonomy" id="2282478"/>
    <lineage>
        <taxon>Bacteria</taxon>
        <taxon>Bacillati</taxon>
        <taxon>Actinomycetota</taxon>
        <taxon>Thermoleophilia</taxon>
        <taxon>Solirubrobacterales</taxon>
        <taxon>Solirubrobacteraceae</taxon>
        <taxon>Solirubrobacter</taxon>
    </lineage>
</organism>
<dbReference type="RefSeq" id="WP_202957646.1">
    <property type="nucleotide sequence ID" value="NZ_JAPCID010000070.1"/>
</dbReference>
<dbReference type="Proteomes" id="UP001147700">
    <property type="component" value="Unassembled WGS sequence"/>
</dbReference>
<feature type="region of interest" description="Disordered" evidence="1">
    <location>
        <begin position="182"/>
        <end position="202"/>
    </location>
</feature>
<feature type="transmembrane region" description="Helical" evidence="2">
    <location>
        <begin position="144"/>
        <end position="165"/>
    </location>
</feature>
<keyword evidence="2" id="KW-1133">Transmembrane helix</keyword>
<comment type="caution">
    <text evidence="3">The sequence shown here is derived from an EMBL/GenBank/DDBJ whole genome shotgun (WGS) entry which is preliminary data.</text>
</comment>
<dbReference type="EMBL" id="JAPCID010000070">
    <property type="protein sequence ID" value="MDA0141979.1"/>
    <property type="molecule type" value="Genomic_DNA"/>
</dbReference>
<accession>A0ABT4RTT0</accession>
<evidence type="ECO:0008006" key="5">
    <source>
        <dbReference type="Google" id="ProtNLM"/>
    </source>
</evidence>
<gene>
    <name evidence="3" type="ORF">OJ962_31120</name>
</gene>
<keyword evidence="4" id="KW-1185">Reference proteome</keyword>
<feature type="region of interest" description="Disordered" evidence="1">
    <location>
        <begin position="223"/>
        <end position="254"/>
    </location>
</feature>
<feature type="compositionally biased region" description="Pro residues" evidence="1">
    <location>
        <begin position="1"/>
        <end position="10"/>
    </location>
</feature>
<keyword evidence="2" id="KW-0472">Membrane</keyword>
<feature type="region of interest" description="Disordered" evidence="1">
    <location>
        <begin position="295"/>
        <end position="375"/>
    </location>
</feature>
<reference evidence="3" key="1">
    <citation type="submission" date="2022-10" db="EMBL/GenBank/DDBJ databases">
        <title>The WGS of Solirubrobacter sp. CPCC 204708.</title>
        <authorList>
            <person name="Jiang Z."/>
        </authorList>
    </citation>
    <scope>NUCLEOTIDE SEQUENCE</scope>
    <source>
        <strain evidence="3">CPCC 204708</strain>
    </source>
</reference>
<feature type="compositionally biased region" description="Basic and acidic residues" evidence="1">
    <location>
        <begin position="326"/>
        <end position="348"/>
    </location>
</feature>
<evidence type="ECO:0000256" key="2">
    <source>
        <dbReference type="SAM" id="Phobius"/>
    </source>
</evidence>